<protein>
    <submittedName>
        <fullName evidence="1">Uncharacterized protein</fullName>
    </submittedName>
</protein>
<sequence>MTAKRVFDRAEAKAILKATGTVQVKKAQVELATVTERDAMDVAYVAWKYADRRSKALSLQLDAIRSIGASVRGMYAVAGRGEGA</sequence>
<dbReference type="EMBL" id="CP011913">
    <property type="protein sequence ID" value="AKN77548.1"/>
    <property type="molecule type" value="Genomic_DNA"/>
</dbReference>
<evidence type="ECO:0000313" key="2">
    <source>
        <dbReference type="Proteomes" id="UP000036185"/>
    </source>
</evidence>
<organism evidence="1 2">
    <name type="scientific">Corynebacterium ulcerans FRC58</name>
    <dbReference type="NCBI Taxonomy" id="1408268"/>
    <lineage>
        <taxon>Bacteria</taxon>
        <taxon>Bacillati</taxon>
        <taxon>Actinomycetota</taxon>
        <taxon>Actinomycetes</taxon>
        <taxon>Mycobacteriales</taxon>
        <taxon>Corynebacteriaceae</taxon>
        <taxon>Corynebacterium</taxon>
    </lineage>
</organism>
<accession>A0ABN4GVD0</accession>
<dbReference type="Proteomes" id="UP000036185">
    <property type="component" value="Chromosome"/>
</dbReference>
<gene>
    <name evidence="1" type="ORF">CulFRC58_1694</name>
</gene>
<proteinExistence type="predicted"/>
<reference evidence="1 2" key="1">
    <citation type="journal article" date="2014" name="Int. J. Syst. Evol. Microbiol.">
        <title>Draft Genome Sequence of Corynebacterium ulcerans FRC58, Isolated from the Bronchitic Aspiration of a Patient in France.</title>
        <authorList>
            <person name="Silva Ado S."/>
            <person name="Barauna R.A."/>
            <person name="de Sa P.C."/>
            <person name="das Gracas D.A."/>
            <person name="Carneiro A.R."/>
            <person name="Thouvenin M."/>
            <person name="Azevedo V."/>
            <person name="Badell E."/>
            <person name="Guiso N."/>
            <person name="da Silva A.L."/>
            <person name="Ramos R.T."/>
        </authorList>
    </citation>
    <scope>NUCLEOTIDE SEQUENCE [LARGE SCALE GENOMIC DNA]</scope>
    <source>
        <strain evidence="1 2">FRC58</strain>
    </source>
</reference>
<evidence type="ECO:0000313" key="1">
    <source>
        <dbReference type="EMBL" id="AKN77548.1"/>
    </source>
</evidence>
<keyword evidence="2" id="KW-1185">Reference proteome</keyword>
<name>A0ABN4GVD0_CORUL</name>